<dbReference type="Proteomes" id="UP000066042">
    <property type="component" value="Chromosome"/>
</dbReference>
<dbReference type="STRING" id="55802.TBCH5v1_1067"/>
<feature type="transmembrane region" description="Helical" evidence="1">
    <location>
        <begin position="7"/>
        <end position="25"/>
    </location>
</feature>
<dbReference type="AlphaFoldDB" id="A0A0S1XB51"/>
<reference evidence="2 3" key="1">
    <citation type="journal article" date="2016" name="Genome Announc.">
        <title>Complete genome sequence of the hyperthermophilic and piezophilic archaeon Thermococcus barophilus Ch5, capable of growth at the expense of hydrogenogenesis from carbon monoxide and formate.</title>
        <authorList>
            <person name="Oger P."/>
            <person name="Sokolova T.G."/>
            <person name="Kozhevnikova D.A."/>
            <person name="Taranov E.A."/>
            <person name="Vannier P."/>
            <person name="Lee H.S."/>
            <person name="Kwon K.K."/>
            <person name="Kang S.G."/>
            <person name="Lee J.H."/>
            <person name="Bonch-Osmolovskaya E.A."/>
            <person name="Lebedinsky A.V."/>
        </authorList>
    </citation>
    <scope>NUCLEOTIDE SEQUENCE [LARGE SCALE GENOMIC DNA]</scope>
    <source>
        <strain evidence="3">Ch5</strain>
    </source>
</reference>
<dbReference type="EMBL" id="CP013050">
    <property type="protein sequence ID" value="ALM75009.1"/>
    <property type="molecule type" value="Genomic_DNA"/>
</dbReference>
<gene>
    <name evidence="2" type="ORF">TBCH5v1_1067</name>
</gene>
<sequence>MKKGQSSLEYLIFIAVAIIIVALVIKYTEPAVKEVPITGIVYIDPETSPVVEQTSEKIKWKVTYYYPPGCQATKCDFYVSVNLKYYYSSDKYRIDVYIGGEADRIKKIKVSMCTGWEKVVDANGFDRNYFVGYFAKKELDPLFPCQVTVMAWIK</sequence>
<name>A0A0S1XB51_THEBA</name>
<evidence type="ECO:0000313" key="2">
    <source>
        <dbReference type="EMBL" id="ALM75009.1"/>
    </source>
</evidence>
<evidence type="ECO:0000256" key="1">
    <source>
        <dbReference type="SAM" id="Phobius"/>
    </source>
</evidence>
<organism evidence="2 3">
    <name type="scientific">Thermococcus barophilus</name>
    <dbReference type="NCBI Taxonomy" id="55802"/>
    <lineage>
        <taxon>Archaea</taxon>
        <taxon>Methanobacteriati</taxon>
        <taxon>Methanobacteriota</taxon>
        <taxon>Thermococci</taxon>
        <taxon>Thermococcales</taxon>
        <taxon>Thermococcaceae</taxon>
        <taxon>Thermococcus</taxon>
    </lineage>
</organism>
<dbReference type="OMA" id="SATWHFP"/>
<dbReference type="PATRIC" id="fig|55802.8.peg.1057"/>
<evidence type="ECO:0000313" key="3">
    <source>
        <dbReference type="Proteomes" id="UP000066042"/>
    </source>
</evidence>
<protein>
    <submittedName>
        <fullName evidence="2">Uncharacterized protein</fullName>
    </submittedName>
</protein>
<keyword evidence="1" id="KW-0472">Membrane</keyword>
<keyword evidence="1" id="KW-0812">Transmembrane</keyword>
<proteinExistence type="predicted"/>
<keyword evidence="1" id="KW-1133">Transmembrane helix</keyword>
<accession>A0A0S1XB51</accession>